<dbReference type="AlphaFoldDB" id="A0AB73T3B3"/>
<keyword evidence="5" id="KW-1185">Reference proteome</keyword>
<dbReference type="GO" id="GO:0005975">
    <property type="term" value="P:carbohydrate metabolic process"/>
    <property type="evidence" value="ECO:0007669"/>
    <property type="project" value="InterPro"/>
</dbReference>
<comment type="similarity">
    <text evidence="1">Belongs to the glycosyl hydrolase 3 family.</text>
</comment>
<dbReference type="InterPro" id="IPR050288">
    <property type="entry name" value="Cellulose_deg_GH3"/>
</dbReference>
<evidence type="ECO:0000313" key="4">
    <source>
        <dbReference type="EMBL" id="PWJ75130.1"/>
    </source>
</evidence>
<evidence type="ECO:0000259" key="3">
    <source>
        <dbReference type="SMART" id="SM01217"/>
    </source>
</evidence>
<protein>
    <submittedName>
        <fullName evidence="4">Beta-glucosidase</fullName>
    </submittedName>
</protein>
<dbReference type="PANTHER" id="PTHR42715">
    <property type="entry name" value="BETA-GLUCOSIDASE"/>
    <property type="match status" value="1"/>
</dbReference>
<dbReference type="EMBL" id="QGGY01000007">
    <property type="protein sequence ID" value="PWJ75130.1"/>
    <property type="molecule type" value="Genomic_DNA"/>
</dbReference>
<dbReference type="PRINTS" id="PR00133">
    <property type="entry name" value="GLHYDRLASE3"/>
</dbReference>
<dbReference type="InterPro" id="IPR036881">
    <property type="entry name" value="Glyco_hydro_3_C_sf"/>
</dbReference>
<comment type="caution">
    <text evidence="4">The sequence shown here is derived from an EMBL/GenBank/DDBJ whole genome shotgun (WGS) entry which is preliminary data.</text>
</comment>
<dbReference type="InterPro" id="IPR002772">
    <property type="entry name" value="Glyco_hydro_3_C"/>
</dbReference>
<dbReference type="SMART" id="SM01217">
    <property type="entry name" value="Fn3_like"/>
    <property type="match status" value="1"/>
</dbReference>
<sequence length="746" mass="83803">MRDVMGEAEKILSSLTLEEKAALLSQGLIEQRDMEEYGLRSFWVADGPSGIRRRKEADEQSIPLICYPSASTYACSWDRELMRELGHYLGVEAQTEGIDVLFGPGCNIKRSPLCGRNFEYYSEDPVLTGELAAEYVAGLQAEGVGACVKHYAANNQETRRMSIDEKIDIRALHEIYLKAFEKPVRAGKPYMVMTAYNKINGEYGAENEVTLKHVLREDWNYQGNVVTDCDAALHLEKSVKNGLNLLLNGQSAERLAEEVKDLIAAGKMTEKDLDRAVRNTIQLCLMCENNSRKERFDPEEHHLFAKKAAEESMVLLKNEDNILPLDRGESVAVIGGMAGKLRFQGGGSAHVEEYRLDEVYESVKELCPKAVYVKGYEEDYSEPEWMEEAVRTAAECSKVLLCLGLPESYESEGYDRVHMKLPKCQEELLDMIVRINPNTVVVIFHGAPVEMPWRKDVKGILDAYLPGEAGGAAAADVLFGRVNPSGKLAETMPVKLQDTPCYLNFPGGQKEVVYAEGIYVGYRYYDKREMEVAFPFGYGLSYTTFSYDDLQITRDGGKDKISLKVENTGKREGKEVVQLYIRKPGSLFSCPVRELCQFQKISLCPGESRQVDFWLEQDAYQVYDPGKGGWVTEGGAYAIEIGSSSRDIRLQGEILRKAEGMADRITDETTLKDMMTLYGKEEQLARLFEGHPHTKLLLELCRDENPTTQAFGALNTMQTIKRTDSTVTDALIAEWLQKLNEPDQAL</sequence>
<gene>
    <name evidence="4" type="ORF">C7383_107137</name>
</gene>
<accession>A0AB73T3B3</accession>
<dbReference type="InterPro" id="IPR036962">
    <property type="entry name" value="Glyco_hydro_3_N_sf"/>
</dbReference>
<dbReference type="InterPro" id="IPR013783">
    <property type="entry name" value="Ig-like_fold"/>
</dbReference>
<dbReference type="Gene3D" id="2.60.40.10">
    <property type="entry name" value="Immunoglobulins"/>
    <property type="match status" value="1"/>
</dbReference>
<feature type="domain" description="Fibronectin type III-like" evidence="3">
    <location>
        <begin position="575"/>
        <end position="645"/>
    </location>
</feature>
<dbReference type="Pfam" id="PF00933">
    <property type="entry name" value="Glyco_hydro_3"/>
    <property type="match status" value="1"/>
</dbReference>
<dbReference type="Proteomes" id="UP000245412">
    <property type="component" value="Unassembled WGS sequence"/>
</dbReference>
<name>A0AB73T3B3_9FIRM</name>
<dbReference type="RefSeq" id="WP_109626937.1">
    <property type="nucleotide sequence ID" value="NZ_JANKBI010000007.1"/>
</dbReference>
<dbReference type="PANTHER" id="PTHR42715:SF10">
    <property type="entry name" value="BETA-GLUCOSIDASE"/>
    <property type="match status" value="1"/>
</dbReference>
<proteinExistence type="inferred from homology"/>
<organism evidence="4 5">
    <name type="scientific">Murimonas intestini</name>
    <dbReference type="NCBI Taxonomy" id="1337051"/>
    <lineage>
        <taxon>Bacteria</taxon>
        <taxon>Bacillati</taxon>
        <taxon>Bacillota</taxon>
        <taxon>Clostridia</taxon>
        <taxon>Lachnospirales</taxon>
        <taxon>Lachnospiraceae</taxon>
        <taxon>Murimonas</taxon>
    </lineage>
</organism>
<dbReference type="SUPFAM" id="SSF51445">
    <property type="entry name" value="(Trans)glycosidases"/>
    <property type="match status" value="1"/>
</dbReference>
<reference evidence="4 5" key="1">
    <citation type="submission" date="2018-05" db="EMBL/GenBank/DDBJ databases">
        <authorList>
            <person name="Goeker M."/>
            <person name="Huntemann M."/>
            <person name="Clum A."/>
            <person name="Pillay M."/>
            <person name="Palaniappan K."/>
            <person name="Varghese N."/>
            <person name="Mikhailova N."/>
            <person name="Stamatis D."/>
            <person name="Reddy T."/>
            <person name="Daum C."/>
            <person name="Shapiro N."/>
            <person name="Ivanova N."/>
            <person name="Kyrpides N."/>
            <person name="Woyke T."/>
        </authorList>
    </citation>
    <scope>NUCLEOTIDE SEQUENCE [LARGE SCALE GENOMIC DNA]</scope>
    <source>
        <strain evidence="4 5">DSM 26524</strain>
    </source>
</reference>
<dbReference type="Gene3D" id="3.40.50.1700">
    <property type="entry name" value="Glycoside hydrolase family 3 C-terminal domain"/>
    <property type="match status" value="1"/>
</dbReference>
<dbReference type="Gene3D" id="3.20.20.300">
    <property type="entry name" value="Glycoside hydrolase, family 3, N-terminal domain"/>
    <property type="match status" value="1"/>
</dbReference>
<dbReference type="GO" id="GO:0008422">
    <property type="term" value="F:beta-glucosidase activity"/>
    <property type="evidence" value="ECO:0007669"/>
    <property type="project" value="UniProtKB-ARBA"/>
</dbReference>
<evidence type="ECO:0000256" key="1">
    <source>
        <dbReference type="ARBA" id="ARBA00005336"/>
    </source>
</evidence>
<dbReference type="InterPro" id="IPR026891">
    <property type="entry name" value="Fn3-like"/>
</dbReference>
<dbReference type="Pfam" id="PF01915">
    <property type="entry name" value="Glyco_hydro_3_C"/>
    <property type="match status" value="1"/>
</dbReference>
<dbReference type="SUPFAM" id="SSF52279">
    <property type="entry name" value="Beta-D-glucan exohydrolase, C-terminal domain"/>
    <property type="match status" value="1"/>
</dbReference>
<evidence type="ECO:0000256" key="2">
    <source>
        <dbReference type="ARBA" id="ARBA00022801"/>
    </source>
</evidence>
<evidence type="ECO:0000313" key="5">
    <source>
        <dbReference type="Proteomes" id="UP000245412"/>
    </source>
</evidence>
<keyword evidence="2" id="KW-0378">Hydrolase</keyword>
<dbReference type="InterPro" id="IPR001764">
    <property type="entry name" value="Glyco_hydro_3_N"/>
</dbReference>
<dbReference type="InterPro" id="IPR017853">
    <property type="entry name" value="GH"/>
</dbReference>
<dbReference type="Pfam" id="PF14310">
    <property type="entry name" value="Fn3-like"/>
    <property type="match status" value="1"/>
</dbReference>
<dbReference type="FunFam" id="2.60.40.10:FF:000495">
    <property type="entry name" value="Periplasmic beta-glucosidase"/>
    <property type="match status" value="1"/>
</dbReference>